<dbReference type="GeneID" id="7828069"/>
<dbReference type="Proteomes" id="UP000009168">
    <property type="component" value="Unassembled WGS sequence"/>
</dbReference>
<protein>
    <submittedName>
        <fullName evidence="1">Uncharacterized protein</fullName>
    </submittedName>
</protein>
<dbReference type="RefSeq" id="XP_001022337.2">
    <property type="nucleotide sequence ID" value="XM_001022337.2"/>
</dbReference>
<dbReference type="KEGG" id="tet:TTHERM_00556740"/>
<sequence length="435" mass="52523">MLFFNSFKRRFKNFIHYIYLQSLSYFNFVKYILFKSEKKKQKINQMQNQSQKIFKCFLDNKNEYFSINCNIDKPVKSKELTDYEKKKKNQNTLNSNNSQKKLEENYQRYLRENEIYQKQYTDFTKQMNSFLNKLFQEIFQNEQQFVTLEKIQYQVNVIQKNVCFLIGSNMSWDYENLFRDMKCNIRSKQYKLDNYRIQESPFKQEKLKLKLRIVKPLSQRNGDRKNNKLGDFILLQIIEIQNDSNSQQFNPNNLQFERNQYDEEKEQNQMIDLVSVKQEEVVNLDEDKQLKNEDKKIYNSSILNTSKGITKNKNGSYPNDVDSHICTQTQTINQDQQQKIQKIYNADDKYNSSHNLSNQELCSNYDTSNIQQSSTKNEFNIKQESDEEQNIYEFLKKEDLIQLLKEKDALDKLKWIQEGIEKAQNFRKDLRNQNN</sequence>
<dbReference type="AlphaFoldDB" id="I7MGV9"/>
<dbReference type="InParanoid" id="I7MGV9"/>
<evidence type="ECO:0000313" key="2">
    <source>
        <dbReference type="Proteomes" id="UP000009168"/>
    </source>
</evidence>
<dbReference type="EMBL" id="GG662547">
    <property type="protein sequence ID" value="EAS02092.2"/>
    <property type="molecule type" value="Genomic_DNA"/>
</dbReference>
<keyword evidence="2" id="KW-1185">Reference proteome</keyword>
<gene>
    <name evidence="1" type="ORF">TTHERM_00556740</name>
</gene>
<evidence type="ECO:0000313" key="1">
    <source>
        <dbReference type="EMBL" id="EAS02092.2"/>
    </source>
</evidence>
<proteinExistence type="predicted"/>
<accession>I7MGV9</accession>
<reference evidence="2" key="1">
    <citation type="journal article" date="2006" name="PLoS Biol.">
        <title>Macronuclear genome sequence of the ciliate Tetrahymena thermophila, a model eukaryote.</title>
        <authorList>
            <person name="Eisen J.A."/>
            <person name="Coyne R.S."/>
            <person name="Wu M."/>
            <person name="Wu D."/>
            <person name="Thiagarajan M."/>
            <person name="Wortman J.R."/>
            <person name="Badger J.H."/>
            <person name="Ren Q."/>
            <person name="Amedeo P."/>
            <person name="Jones K.M."/>
            <person name="Tallon L.J."/>
            <person name="Delcher A.L."/>
            <person name="Salzberg S.L."/>
            <person name="Silva J.C."/>
            <person name="Haas B.J."/>
            <person name="Majoros W.H."/>
            <person name="Farzad M."/>
            <person name="Carlton J.M."/>
            <person name="Smith R.K. Jr."/>
            <person name="Garg J."/>
            <person name="Pearlman R.E."/>
            <person name="Karrer K.M."/>
            <person name="Sun L."/>
            <person name="Manning G."/>
            <person name="Elde N.C."/>
            <person name="Turkewitz A.P."/>
            <person name="Asai D.J."/>
            <person name="Wilkes D.E."/>
            <person name="Wang Y."/>
            <person name="Cai H."/>
            <person name="Collins K."/>
            <person name="Stewart B.A."/>
            <person name="Lee S.R."/>
            <person name="Wilamowska K."/>
            <person name="Weinberg Z."/>
            <person name="Ruzzo W.L."/>
            <person name="Wloga D."/>
            <person name="Gaertig J."/>
            <person name="Frankel J."/>
            <person name="Tsao C.-C."/>
            <person name="Gorovsky M.A."/>
            <person name="Keeling P.J."/>
            <person name="Waller R.F."/>
            <person name="Patron N.J."/>
            <person name="Cherry J.M."/>
            <person name="Stover N.A."/>
            <person name="Krieger C.J."/>
            <person name="del Toro C."/>
            <person name="Ryder H.F."/>
            <person name="Williamson S.C."/>
            <person name="Barbeau R.A."/>
            <person name="Hamilton E.P."/>
            <person name="Orias E."/>
        </authorList>
    </citation>
    <scope>NUCLEOTIDE SEQUENCE [LARGE SCALE GENOMIC DNA]</scope>
    <source>
        <strain evidence="2">SB210</strain>
    </source>
</reference>
<name>I7MGV9_TETTS</name>
<organism evidence="1 2">
    <name type="scientific">Tetrahymena thermophila (strain SB210)</name>
    <dbReference type="NCBI Taxonomy" id="312017"/>
    <lineage>
        <taxon>Eukaryota</taxon>
        <taxon>Sar</taxon>
        <taxon>Alveolata</taxon>
        <taxon>Ciliophora</taxon>
        <taxon>Intramacronucleata</taxon>
        <taxon>Oligohymenophorea</taxon>
        <taxon>Hymenostomatida</taxon>
        <taxon>Tetrahymenina</taxon>
        <taxon>Tetrahymenidae</taxon>
        <taxon>Tetrahymena</taxon>
    </lineage>
</organism>